<evidence type="ECO:0000313" key="1">
    <source>
        <dbReference type="EMBL" id="ETO30987.1"/>
    </source>
</evidence>
<dbReference type="Proteomes" id="UP000023152">
    <property type="component" value="Unassembled WGS sequence"/>
</dbReference>
<gene>
    <name evidence="1" type="ORF">RFI_06135</name>
</gene>
<protein>
    <submittedName>
        <fullName evidence="1">Uncharacterized protein</fullName>
    </submittedName>
</protein>
<dbReference type="AlphaFoldDB" id="X6P0D6"/>
<sequence length="83" mass="9925">MFVTRCEVVNTSNSNCSTRIFLKRKTETSKQKKVLTSLSNFLFIQTTKIQTHQKHIDKKILKKKITKERINEWKQKKKTNKNK</sequence>
<accession>X6P0D6</accession>
<proteinExistence type="predicted"/>
<comment type="caution">
    <text evidence="1">The sequence shown here is derived from an EMBL/GenBank/DDBJ whole genome shotgun (WGS) entry which is preliminary data.</text>
</comment>
<keyword evidence="2" id="KW-1185">Reference proteome</keyword>
<name>X6P0D6_RETFI</name>
<evidence type="ECO:0000313" key="2">
    <source>
        <dbReference type="Proteomes" id="UP000023152"/>
    </source>
</evidence>
<organism evidence="1 2">
    <name type="scientific">Reticulomyxa filosa</name>
    <dbReference type="NCBI Taxonomy" id="46433"/>
    <lineage>
        <taxon>Eukaryota</taxon>
        <taxon>Sar</taxon>
        <taxon>Rhizaria</taxon>
        <taxon>Retaria</taxon>
        <taxon>Foraminifera</taxon>
        <taxon>Monothalamids</taxon>
        <taxon>Reticulomyxidae</taxon>
        <taxon>Reticulomyxa</taxon>
    </lineage>
</organism>
<reference evidence="1 2" key="1">
    <citation type="journal article" date="2013" name="Curr. Biol.">
        <title>The Genome of the Foraminiferan Reticulomyxa filosa.</title>
        <authorList>
            <person name="Glockner G."/>
            <person name="Hulsmann N."/>
            <person name="Schleicher M."/>
            <person name="Noegel A.A."/>
            <person name="Eichinger L."/>
            <person name="Gallinger C."/>
            <person name="Pawlowski J."/>
            <person name="Sierra R."/>
            <person name="Euteneuer U."/>
            <person name="Pillet L."/>
            <person name="Moustafa A."/>
            <person name="Platzer M."/>
            <person name="Groth M."/>
            <person name="Szafranski K."/>
            <person name="Schliwa M."/>
        </authorList>
    </citation>
    <scope>NUCLEOTIDE SEQUENCE [LARGE SCALE GENOMIC DNA]</scope>
</reference>
<dbReference type="EMBL" id="ASPP01005195">
    <property type="protein sequence ID" value="ETO30987.1"/>
    <property type="molecule type" value="Genomic_DNA"/>
</dbReference>